<dbReference type="PROSITE" id="PS50977">
    <property type="entry name" value="HTH_TETR_2"/>
    <property type="match status" value="1"/>
</dbReference>
<dbReference type="Pfam" id="PF00440">
    <property type="entry name" value="TetR_N"/>
    <property type="match status" value="1"/>
</dbReference>
<keyword evidence="3" id="KW-0804">Transcription</keyword>
<dbReference type="AlphaFoldDB" id="A0A1I5GPZ8"/>
<evidence type="ECO:0000256" key="4">
    <source>
        <dbReference type="PROSITE-ProRule" id="PRU00335"/>
    </source>
</evidence>
<dbReference type="Proteomes" id="UP000199036">
    <property type="component" value="Unassembled WGS sequence"/>
</dbReference>
<evidence type="ECO:0000256" key="2">
    <source>
        <dbReference type="ARBA" id="ARBA00023125"/>
    </source>
</evidence>
<evidence type="ECO:0000259" key="5">
    <source>
        <dbReference type="PROSITE" id="PS50977"/>
    </source>
</evidence>
<dbReference type="PANTHER" id="PTHR47506">
    <property type="entry name" value="TRANSCRIPTIONAL REGULATORY PROTEIN"/>
    <property type="match status" value="1"/>
</dbReference>
<dbReference type="RefSeq" id="WP_091526536.1">
    <property type="nucleotide sequence ID" value="NZ_FOVI01000047.1"/>
</dbReference>
<proteinExistence type="predicted"/>
<dbReference type="Pfam" id="PF16925">
    <property type="entry name" value="TetR_C_13"/>
    <property type="match status" value="1"/>
</dbReference>
<dbReference type="PANTHER" id="PTHR47506:SF3">
    <property type="entry name" value="HTH-TYPE TRANSCRIPTIONAL REGULATOR LMRA"/>
    <property type="match status" value="1"/>
</dbReference>
<gene>
    <name evidence="6" type="ORF">SAMN05421741_14712</name>
</gene>
<dbReference type="InterPro" id="IPR036271">
    <property type="entry name" value="Tet_transcr_reg_TetR-rel_C_sf"/>
</dbReference>
<feature type="domain" description="HTH tetR-type" evidence="5">
    <location>
        <begin position="5"/>
        <end position="65"/>
    </location>
</feature>
<evidence type="ECO:0000313" key="6">
    <source>
        <dbReference type="EMBL" id="SFO38144.1"/>
    </source>
</evidence>
<keyword evidence="1" id="KW-0805">Transcription regulation</keyword>
<reference evidence="7" key="1">
    <citation type="submission" date="2016-10" db="EMBL/GenBank/DDBJ databases">
        <authorList>
            <person name="Varghese N."/>
            <person name="Submissions S."/>
        </authorList>
    </citation>
    <scope>NUCLEOTIDE SEQUENCE [LARGE SCALE GENOMIC DNA]</scope>
    <source>
        <strain evidence="7">DS-12</strain>
    </source>
</reference>
<dbReference type="InterPro" id="IPR001647">
    <property type="entry name" value="HTH_TetR"/>
</dbReference>
<dbReference type="OrthoDB" id="9798857at2"/>
<dbReference type="EMBL" id="FOVI01000047">
    <property type="protein sequence ID" value="SFO38144.1"/>
    <property type="molecule type" value="Genomic_DNA"/>
</dbReference>
<evidence type="ECO:0000256" key="3">
    <source>
        <dbReference type="ARBA" id="ARBA00023163"/>
    </source>
</evidence>
<feature type="DNA-binding region" description="H-T-H motif" evidence="4">
    <location>
        <begin position="28"/>
        <end position="47"/>
    </location>
</feature>
<organism evidence="6 7">
    <name type="scientific">Paenimyroides ummariense</name>
    <dbReference type="NCBI Taxonomy" id="913024"/>
    <lineage>
        <taxon>Bacteria</taxon>
        <taxon>Pseudomonadati</taxon>
        <taxon>Bacteroidota</taxon>
        <taxon>Flavobacteriia</taxon>
        <taxon>Flavobacteriales</taxon>
        <taxon>Flavobacteriaceae</taxon>
        <taxon>Paenimyroides</taxon>
    </lineage>
</organism>
<dbReference type="GO" id="GO:0003677">
    <property type="term" value="F:DNA binding"/>
    <property type="evidence" value="ECO:0007669"/>
    <property type="project" value="UniProtKB-UniRule"/>
</dbReference>
<sequence>MSKANQTRQFIIEKTAPIFNKKGFAATSLSDITEATGLTKGSIYGNFENKDEVAIAVFKYNADRLWKKKENWITVYSDARSQLMALVDFYRKNWKELFESGGCPVMNAATESDDIMPAMKERVKNTVDSWVRNVANILEKGIKENVFRSNINTVEYARLFIMTIEGGVLLSKISDKPDSLYLALDRVNKIIDDEIII</sequence>
<dbReference type="SUPFAM" id="SSF46689">
    <property type="entry name" value="Homeodomain-like"/>
    <property type="match status" value="1"/>
</dbReference>
<name>A0A1I5GPZ8_9FLAO</name>
<keyword evidence="2 4" id="KW-0238">DNA-binding</keyword>
<evidence type="ECO:0000256" key="1">
    <source>
        <dbReference type="ARBA" id="ARBA00023015"/>
    </source>
</evidence>
<protein>
    <submittedName>
        <fullName evidence="6">DNA-binding transcriptional regulator, AcrR family</fullName>
    </submittedName>
</protein>
<dbReference type="SUPFAM" id="SSF48498">
    <property type="entry name" value="Tetracyclin repressor-like, C-terminal domain"/>
    <property type="match status" value="1"/>
</dbReference>
<keyword evidence="7" id="KW-1185">Reference proteome</keyword>
<accession>A0A1I5GPZ8</accession>
<dbReference type="Gene3D" id="1.10.357.10">
    <property type="entry name" value="Tetracycline Repressor, domain 2"/>
    <property type="match status" value="1"/>
</dbReference>
<evidence type="ECO:0000313" key="7">
    <source>
        <dbReference type="Proteomes" id="UP000199036"/>
    </source>
</evidence>
<dbReference type="InterPro" id="IPR011075">
    <property type="entry name" value="TetR_C"/>
</dbReference>
<dbReference type="InterPro" id="IPR009057">
    <property type="entry name" value="Homeodomain-like_sf"/>
</dbReference>
<dbReference type="STRING" id="913024.SAMN05421741_14712"/>
<dbReference type="PRINTS" id="PR00455">
    <property type="entry name" value="HTHTETR"/>
</dbReference>